<proteinExistence type="predicted"/>
<dbReference type="EMBL" id="VDFQ02000005">
    <property type="protein sequence ID" value="KAA1420605.1"/>
    <property type="molecule type" value="Genomic_DNA"/>
</dbReference>
<dbReference type="InterPro" id="IPR012808">
    <property type="entry name" value="CHP02453"/>
</dbReference>
<dbReference type="OrthoDB" id="9794241at2"/>
<accession>A0A5Q6RRI6</accession>
<dbReference type="AlphaFoldDB" id="A0A5Q6RRI6"/>
<dbReference type="PANTHER" id="PTHR36452">
    <property type="entry name" value="CHROMOSOME 12, WHOLE GENOME SHOTGUN SEQUENCE"/>
    <property type="match status" value="1"/>
</dbReference>
<dbReference type="InterPro" id="IPR015996">
    <property type="entry name" value="UCP028451"/>
</dbReference>
<comment type="caution">
    <text evidence="1">The sequence shown here is derived from an EMBL/GenBank/DDBJ whole genome shotgun (WGS) entry which is preliminary data.</text>
</comment>
<dbReference type="PIRSF" id="PIRSF028451">
    <property type="entry name" value="UCP028451"/>
    <property type="match status" value="1"/>
</dbReference>
<dbReference type="PANTHER" id="PTHR36452:SF1">
    <property type="entry name" value="DUF2461 DOMAIN-CONTAINING PROTEIN"/>
    <property type="match status" value="1"/>
</dbReference>
<evidence type="ECO:0000313" key="2">
    <source>
        <dbReference type="Proteomes" id="UP000307768"/>
    </source>
</evidence>
<name>A0A5Q6RRI6_9ACTN</name>
<dbReference type="NCBIfam" id="TIGR02453">
    <property type="entry name" value="TIGR02453 family protein"/>
    <property type="match status" value="1"/>
</dbReference>
<dbReference type="Pfam" id="PF09365">
    <property type="entry name" value="DUF2461"/>
    <property type="match status" value="1"/>
</dbReference>
<sequence length="218" mass="24284">MAEAHPSPGHGPIGFTVAAADFYEDLEDDNSKSYWTAHKDDYEALVRRPMLALTDALADEFGAAKVFRPYRDVRFAADKTPYKTHQGAFVGTAPSTGYYVQIDASGIRVGAGWYEASPERKHRFRQAVDDARKGAALQRILDGAERGGFEVGGDTVKTQPRGWSADHPRIDLLRHNTLTLMRWYGTPDWMSTPTLATRVAADWRALTPLLDWHAKHVA</sequence>
<dbReference type="RefSeq" id="WP_149770774.1">
    <property type="nucleotide sequence ID" value="NZ_VDFQ02000005.1"/>
</dbReference>
<evidence type="ECO:0000313" key="1">
    <source>
        <dbReference type="EMBL" id="KAA1420605.1"/>
    </source>
</evidence>
<protein>
    <submittedName>
        <fullName evidence="1">DUF2461 domain-containing protein</fullName>
    </submittedName>
</protein>
<organism evidence="1 2">
    <name type="scientific">Mumia zhuanghuii</name>
    <dbReference type="NCBI Taxonomy" id="2585211"/>
    <lineage>
        <taxon>Bacteria</taxon>
        <taxon>Bacillati</taxon>
        <taxon>Actinomycetota</taxon>
        <taxon>Actinomycetes</taxon>
        <taxon>Propionibacteriales</taxon>
        <taxon>Nocardioidaceae</taxon>
        <taxon>Mumia</taxon>
    </lineage>
</organism>
<dbReference type="Proteomes" id="UP000307768">
    <property type="component" value="Unassembled WGS sequence"/>
</dbReference>
<reference evidence="1 2" key="1">
    <citation type="submission" date="2019-09" db="EMBL/GenBank/DDBJ databases">
        <title>Mumia zhuanghuii sp. nov. isolated from the intestinal contents of plateau pika (Ochotona curzoniae) in the Qinghai-Tibet plateau of China.</title>
        <authorList>
            <person name="Tian Z."/>
        </authorList>
    </citation>
    <scope>NUCLEOTIDE SEQUENCE [LARGE SCALE GENOMIC DNA]</scope>
    <source>
        <strain evidence="2">350</strain>
    </source>
</reference>
<gene>
    <name evidence="1" type="ORF">FE697_016790</name>
</gene>